<feature type="domain" description="Zn(2)-C6 fungal-type" evidence="8">
    <location>
        <begin position="37"/>
        <end position="65"/>
    </location>
</feature>
<dbReference type="Gene3D" id="4.10.240.10">
    <property type="entry name" value="Zn(2)-C6 fungal-type DNA-binding domain"/>
    <property type="match status" value="1"/>
</dbReference>
<dbReference type="PANTHER" id="PTHR36206:SF13">
    <property type="entry name" value="TRANSCRIPTIONAL REGULATORY PROTEIN MOC3"/>
    <property type="match status" value="1"/>
</dbReference>
<gene>
    <name evidence="9" type="ORF">CCM_09673</name>
</gene>
<dbReference type="RefSeq" id="XP_006674869.1">
    <property type="nucleotide sequence ID" value="XM_006674806.1"/>
</dbReference>
<keyword evidence="6" id="KW-0539">Nucleus</keyword>
<dbReference type="CDD" id="cd00067">
    <property type="entry name" value="GAL4"/>
    <property type="match status" value="1"/>
</dbReference>
<dbReference type="KEGG" id="cmt:CCM_09673"/>
<sequence length="527" mass="59412">MDSSATSSASAAPNITPSKEQRPAPRKKRWAPRVRTGCWTCRSRHVKCDEARPICMRCQKTQRKCAGYLDPIGPSLQLSTAPAGCCPEGLRLNSYFLHHLVRSAADEFDCDYWRYYMPRFTQTVPAIWHATNALSALMWAGNGDPAAAGADCAKLHKLAVVQHSAAMNDVLRLTRKNTLSVADKAVIVVANFFFCAIAGHPGNIETFMAMHGKTVRLIRHWRFWELVDSSAEAMHLFHLFIKSVRIREESLLLTCQTPGEGWEDAVVFLQKRPLGSVIKAYIELEMLWISLYAVLDGFFVRSSATMLDVEATNTRRAELQPLFLIWERRYQAFLFCTPNIHPVGAAALSVRYILTRICFEMHLQPFEHVAEETCWDPFEEEFTLAWRIIEETLTAPASFTKSSPARFRPSLRTSLQFIARYCRKHSLRHAAAALLRSELPNGQSGKPPTTPLLVESIITLEESESKTCGQVPRCQPGEFICNWHRVAKVHAISLEESECHEFQCLTVGDIMDGRPGTTVRSTAILWA</sequence>
<evidence type="ECO:0000313" key="10">
    <source>
        <dbReference type="Proteomes" id="UP000001610"/>
    </source>
</evidence>
<dbReference type="InParanoid" id="G3JUY1"/>
<accession>G3JUY1</accession>
<dbReference type="SUPFAM" id="SSF57701">
    <property type="entry name" value="Zn2/Cys6 DNA-binding domain"/>
    <property type="match status" value="1"/>
</dbReference>
<keyword evidence="4" id="KW-0238">DNA-binding</keyword>
<keyword evidence="2" id="KW-0862">Zinc</keyword>
<feature type="compositionally biased region" description="Low complexity" evidence="7">
    <location>
        <begin position="1"/>
        <end position="12"/>
    </location>
</feature>
<dbReference type="OrthoDB" id="4078573at2759"/>
<dbReference type="PANTHER" id="PTHR36206">
    <property type="entry name" value="ASPERCRYPTIN BIOSYNTHESIS CLUSTER-SPECIFIC TRANSCRIPTION REGULATOR ATNN-RELATED"/>
    <property type="match status" value="1"/>
</dbReference>
<feature type="region of interest" description="Disordered" evidence="7">
    <location>
        <begin position="1"/>
        <end position="29"/>
    </location>
</feature>
<dbReference type="SMART" id="SM00066">
    <property type="entry name" value="GAL4"/>
    <property type="match status" value="1"/>
</dbReference>
<name>G3JUY1_CORMM</name>
<evidence type="ECO:0000256" key="1">
    <source>
        <dbReference type="ARBA" id="ARBA00022723"/>
    </source>
</evidence>
<keyword evidence="5" id="KW-0804">Transcription</keyword>
<dbReference type="PROSITE" id="PS00463">
    <property type="entry name" value="ZN2_CY6_FUNGAL_1"/>
    <property type="match status" value="1"/>
</dbReference>
<keyword evidence="1" id="KW-0479">Metal-binding</keyword>
<dbReference type="AlphaFoldDB" id="G3JUY1"/>
<dbReference type="InterPro" id="IPR001138">
    <property type="entry name" value="Zn2Cys6_DnaBD"/>
</dbReference>
<keyword evidence="3" id="KW-0805">Transcription regulation</keyword>
<evidence type="ECO:0000259" key="8">
    <source>
        <dbReference type="PROSITE" id="PS50048"/>
    </source>
</evidence>
<evidence type="ECO:0000256" key="7">
    <source>
        <dbReference type="SAM" id="MobiDB-lite"/>
    </source>
</evidence>
<dbReference type="Pfam" id="PF00172">
    <property type="entry name" value="Zn_clus"/>
    <property type="match status" value="1"/>
</dbReference>
<dbReference type="GO" id="GO:0003677">
    <property type="term" value="F:DNA binding"/>
    <property type="evidence" value="ECO:0007669"/>
    <property type="project" value="UniProtKB-KW"/>
</dbReference>
<organism evidence="9 10">
    <name type="scientific">Cordyceps militaris (strain CM01)</name>
    <name type="common">Caterpillar fungus</name>
    <dbReference type="NCBI Taxonomy" id="983644"/>
    <lineage>
        <taxon>Eukaryota</taxon>
        <taxon>Fungi</taxon>
        <taxon>Dikarya</taxon>
        <taxon>Ascomycota</taxon>
        <taxon>Pezizomycotina</taxon>
        <taxon>Sordariomycetes</taxon>
        <taxon>Hypocreomycetidae</taxon>
        <taxon>Hypocreales</taxon>
        <taxon>Cordycipitaceae</taxon>
        <taxon>Cordyceps</taxon>
    </lineage>
</organism>
<evidence type="ECO:0000256" key="6">
    <source>
        <dbReference type="ARBA" id="ARBA00023242"/>
    </source>
</evidence>
<evidence type="ECO:0000256" key="5">
    <source>
        <dbReference type="ARBA" id="ARBA00023163"/>
    </source>
</evidence>
<evidence type="ECO:0000256" key="4">
    <source>
        <dbReference type="ARBA" id="ARBA00023125"/>
    </source>
</evidence>
<evidence type="ECO:0000313" key="9">
    <source>
        <dbReference type="EMBL" id="EGX87712.1"/>
    </source>
</evidence>
<proteinExistence type="predicted"/>
<dbReference type="Proteomes" id="UP000001610">
    <property type="component" value="Unassembled WGS sequence"/>
</dbReference>
<dbReference type="EMBL" id="JH126408">
    <property type="protein sequence ID" value="EGX87712.1"/>
    <property type="molecule type" value="Genomic_DNA"/>
</dbReference>
<keyword evidence="10" id="KW-1185">Reference proteome</keyword>
<dbReference type="PROSITE" id="PS50048">
    <property type="entry name" value="ZN2_CY6_FUNGAL_2"/>
    <property type="match status" value="1"/>
</dbReference>
<dbReference type="InterPro" id="IPR036864">
    <property type="entry name" value="Zn2-C6_fun-type_DNA-bd_sf"/>
</dbReference>
<dbReference type="GeneID" id="18171675"/>
<dbReference type="GO" id="GO:0000981">
    <property type="term" value="F:DNA-binding transcription factor activity, RNA polymerase II-specific"/>
    <property type="evidence" value="ECO:0007669"/>
    <property type="project" value="InterPro"/>
</dbReference>
<protein>
    <submittedName>
        <fullName evidence="9">C6 zinc finger domain protein</fullName>
    </submittedName>
</protein>
<dbReference type="GO" id="GO:0008270">
    <property type="term" value="F:zinc ion binding"/>
    <property type="evidence" value="ECO:0007669"/>
    <property type="project" value="InterPro"/>
</dbReference>
<reference evidence="9 10" key="1">
    <citation type="journal article" date="2011" name="Genome Biol.">
        <title>Genome sequence of the insect pathogenic fungus Cordyceps militaris, a valued traditional Chinese medicine.</title>
        <authorList>
            <person name="Zheng P."/>
            <person name="Xia Y."/>
            <person name="Xiao G."/>
            <person name="Xiong C."/>
            <person name="Hu X."/>
            <person name="Zhang S."/>
            <person name="Zheng H."/>
            <person name="Huang Y."/>
            <person name="Zhou Y."/>
            <person name="Wang S."/>
            <person name="Zhao G.P."/>
            <person name="Liu X."/>
            <person name="St Leger R.J."/>
            <person name="Wang C."/>
        </authorList>
    </citation>
    <scope>NUCLEOTIDE SEQUENCE [LARGE SCALE GENOMIC DNA]</scope>
    <source>
        <strain evidence="9 10">CM01</strain>
    </source>
</reference>
<dbReference type="HOGENOM" id="CLU_011409_6_2_1"/>
<evidence type="ECO:0000256" key="2">
    <source>
        <dbReference type="ARBA" id="ARBA00022833"/>
    </source>
</evidence>
<evidence type="ECO:0000256" key="3">
    <source>
        <dbReference type="ARBA" id="ARBA00023015"/>
    </source>
</evidence>
<dbReference type="VEuPathDB" id="FungiDB:CCM_09673"/>
<dbReference type="OMA" id="PAIWHAT"/>
<dbReference type="InterPro" id="IPR052360">
    <property type="entry name" value="Transcr_Regulatory_Proteins"/>
</dbReference>